<feature type="transmembrane region" description="Helical" evidence="2">
    <location>
        <begin position="114"/>
        <end position="136"/>
    </location>
</feature>
<keyword evidence="2" id="KW-0472">Membrane</keyword>
<accession>A0ABZ1TD78</accession>
<keyword evidence="2" id="KW-0812">Transmembrane</keyword>
<feature type="region of interest" description="Disordered" evidence="1">
    <location>
        <begin position="308"/>
        <end position="333"/>
    </location>
</feature>
<evidence type="ECO:0000313" key="4">
    <source>
        <dbReference type="Proteomes" id="UP001432039"/>
    </source>
</evidence>
<evidence type="ECO:0000313" key="3">
    <source>
        <dbReference type="EMBL" id="WUQ12893.1"/>
    </source>
</evidence>
<keyword evidence="2" id="KW-1133">Transmembrane helix</keyword>
<reference evidence="3" key="1">
    <citation type="submission" date="2022-10" db="EMBL/GenBank/DDBJ databases">
        <title>The complete genomes of actinobacterial strains from the NBC collection.</title>
        <authorList>
            <person name="Joergensen T.S."/>
            <person name="Alvarez Arevalo M."/>
            <person name="Sterndorff E.B."/>
            <person name="Faurdal D."/>
            <person name="Vuksanovic O."/>
            <person name="Mourched A.-S."/>
            <person name="Charusanti P."/>
            <person name="Shaw S."/>
            <person name="Blin K."/>
            <person name="Weber T."/>
        </authorList>
    </citation>
    <scope>NUCLEOTIDE SEQUENCE</scope>
    <source>
        <strain evidence="3">NBC_00248</strain>
    </source>
</reference>
<evidence type="ECO:0000256" key="2">
    <source>
        <dbReference type="SAM" id="Phobius"/>
    </source>
</evidence>
<feature type="transmembrane region" description="Helical" evidence="2">
    <location>
        <begin position="175"/>
        <end position="196"/>
    </location>
</feature>
<name>A0ABZ1TD78_STRVG</name>
<evidence type="ECO:0008006" key="5">
    <source>
        <dbReference type="Google" id="ProtNLM"/>
    </source>
</evidence>
<dbReference type="EMBL" id="CP108090">
    <property type="protein sequence ID" value="WUQ12893.1"/>
    <property type="molecule type" value="Genomic_DNA"/>
</dbReference>
<feature type="transmembrane region" description="Helical" evidence="2">
    <location>
        <begin position="281"/>
        <end position="302"/>
    </location>
</feature>
<keyword evidence="4" id="KW-1185">Reference proteome</keyword>
<dbReference type="RefSeq" id="WP_328962038.1">
    <property type="nucleotide sequence ID" value="NZ_CP108090.1"/>
</dbReference>
<gene>
    <name evidence="3" type="ORF">OG517_16455</name>
</gene>
<sequence length="333" mass="35305">MTWRNAQLRWRDLISITVGLAIGISAFSLAGPRLTTKLTGVEGSFRAEQCEWQEDWDGVRKRACAGSFTAADGSFTIHPIAAEGLFETDPAGPVASRVDGPSADEAVQPGLMSLAPLLGIGLIGFAYPLWVLVAVTRDLLARRRRRRGADTTPAASPAVPAAVAGTTRTNSGVRWIHAVPIAVSIAGGIFMCHVAVPRLITQLTGVEGTFRAERCVWEEPDPDGDRTMKCTGDFTASDGSFTLGGIKIDGSFDDRPKAPVRARVSGPSAEHAVQMDVAGSLAPIGLGLTAFAFPAWALTAATRDALDRRRRRRTAPADNGPADPNSWGPLPSR</sequence>
<dbReference type="Proteomes" id="UP001432039">
    <property type="component" value="Chromosome"/>
</dbReference>
<organism evidence="3 4">
    <name type="scientific">Streptomyces virginiae</name>
    <name type="common">Streptomyces cinnamonensis</name>
    <dbReference type="NCBI Taxonomy" id="1961"/>
    <lineage>
        <taxon>Bacteria</taxon>
        <taxon>Bacillati</taxon>
        <taxon>Actinomycetota</taxon>
        <taxon>Actinomycetes</taxon>
        <taxon>Kitasatosporales</taxon>
        <taxon>Streptomycetaceae</taxon>
        <taxon>Streptomyces</taxon>
    </lineage>
</organism>
<proteinExistence type="predicted"/>
<evidence type="ECO:0000256" key="1">
    <source>
        <dbReference type="SAM" id="MobiDB-lite"/>
    </source>
</evidence>
<protein>
    <recommendedName>
        <fullName evidence="5">DUF3592 domain-containing protein</fullName>
    </recommendedName>
</protein>
<feature type="transmembrane region" description="Helical" evidence="2">
    <location>
        <begin position="12"/>
        <end position="30"/>
    </location>
</feature>